<gene>
    <name evidence="1" type="ORF">A4A49_32460</name>
</gene>
<dbReference type="Gramene" id="OIT34083">
    <property type="protein sequence ID" value="OIT34083"/>
    <property type="gene ID" value="A4A49_32460"/>
</dbReference>
<dbReference type="Proteomes" id="UP000187609">
    <property type="component" value="Unassembled WGS sequence"/>
</dbReference>
<evidence type="ECO:0000313" key="2">
    <source>
        <dbReference type="Proteomes" id="UP000187609"/>
    </source>
</evidence>
<evidence type="ECO:0000313" key="1">
    <source>
        <dbReference type="EMBL" id="OIT34083.1"/>
    </source>
</evidence>
<sequence>MIDLNLNGSNYKNRLSSSLPGLLLASWIPSKPWACFSASLLCSSWEKLYEIEGEFRTAIQTVVLIEKDHEVKKELMAKKFVRRLEMFLLLGQSNLLSLRSFRHTECITQI</sequence>
<comment type="caution">
    <text evidence="1">The sequence shown here is derived from an EMBL/GenBank/DDBJ whole genome shotgun (WGS) entry which is preliminary data.</text>
</comment>
<keyword evidence="2" id="KW-1185">Reference proteome</keyword>
<dbReference type="AlphaFoldDB" id="A0A314KXT4"/>
<protein>
    <submittedName>
        <fullName evidence="1">Uncharacterized protein</fullName>
    </submittedName>
</protein>
<accession>A0A314KXT4</accession>
<dbReference type="KEGG" id="nau:109205169"/>
<name>A0A314KXT4_NICAT</name>
<reference evidence="1" key="1">
    <citation type="submission" date="2016-11" db="EMBL/GenBank/DDBJ databases">
        <title>The genome of Nicotiana attenuata.</title>
        <authorList>
            <person name="Xu S."/>
            <person name="Brockmoeller T."/>
            <person name="Gaquerel E."/>
            <person name="Navarro A."/>
            <person name="Kuhl H."/>
            <person name="Gase K."/>
            <person name="Ling Z."/>
            <person name="Zhou W."/>
            <person name="Kreitzer C."/>
            <person name="Stanke M."/>
            <person name="Tang H."/>
            <person name="Lyons E."/>
            <person name="Pandey P."/>
            <person name="Pandey S.P."/>
            <person name="Timmermann B."/>
            <person name="Baldwin I.T."/>
        </authorList>
    </citation>
    <scope>NUCLEOTIDE SEQUENCE [LARGE SCALE GENOMIC DNA]</scope>
    <source>
        <strain evidence="1">UT</strain>
    </source>
</reference>
<proteinExistence type="predicted"/>
<organism evidence="1 2">
    <name type="scientific">Nicotiana attenuata</name>
    <name type="common">Coyote tobacco</name>
    <dbReference type="NCBI Taxonomy" id="49451"/>
    <lineage>
        <taxon>Eukaryota</taxon>
        <taxon>Viridiplantae</taxon>
        <taxon>Streptophyta</taxon>
        <taxon>Embryophyta</taxon>
        <taxon>Tracheophyta</taxon>
        <taxon>Spermatophyta</taxon>
        <taxon>Magnoliopsida</taxon>
        <taxon>eudicotyledons</taxon>
        <taxon>Gunneridae</taxon>
        <taxon>Pentapetalae</taxon>
        <taxon>asterids</taxon>
        <taxon>lamiids</taxon>
        <taxon>Solanales</taxon>
        <taxon>Solanaceae</taxon>
        <taxon>Nicotianoideae</taxon>
        <taxon>Nicotianeae</taxon>
        <taxon>Nicotiana</taxon>
    </lineage>
</organism>
<dbReference type="EMBL" id="MJEQ01000774">
    <property type="protein sequence ID" value="OIT34083.1"/>
    <property type="molecule type" value="Genomic_DNA"/>
</dbReference>